<feature type="short sequence motif" description="'HIGH' region" evidence="9">
    <location>
        <begin position="124"/>
        <end position="134"/>
    </location>
</feature>
<dbReference type="HAMAP" id="MF_00123">
    <property type="entry name" value="Arg_tRNA_synth"/>
    <property type="match status" value="1"/>
</dbReference>
<keyword evidence="2 9" id="KW-0963">Cytoplasm</keyword>
<evidence type="ECO:0000313" key="14">
    <source>
        <dbReference type="Proteomes" id="UP001161409"/>
    </source>
</evidence>
<dbReference type="Gene3D" id="1.10.730.10">
    <property type="entry name" value="Isoleucyl-tRNA Synthetase, Domain 1"/>
    <property type="match status" value="1"/>
</dbReference>
<dbReference type="Pfam" id="PF05746">
    <property type="entry name" value="DALR_1"/>
    <property type="match status" value="1"/>
</dbReference>
<evidence type="ECO:0000256" key="2">
    <source>
        <dbReference type="ARBA" id="ARBA00022490"/>
    </source>
</evidence>
<dbReference type="SMART" id="SM00836">
    <property type="entry name" value="DALR_1"/>
    <property type="match status" value="1"/>
</dbReference>
<evidence type="ECO:0000256" key="1">
    <source>
        <dbReference type="ARBA" id="ARBA00005594"/>
    </source>
</evidence>
<evidence type="ECO:0000259" key="11">
    <source>
        <dbReference type="SMART" id="SM00836"/>
    </source>
</evidence>
<reference evidence="13" key="2">
    <citation type="submission" date="2023-01" db="EMBL/GenBank/DDBJ databases">
        <title>Draft genome sequence of Sneathiella chinensis strain NBRC 103408.</title>
        <authorList>
            <person name="Sun Q."/>
            <person name="Mori K."/>
        </authorList>
    </citation>
    <scope>NUCLEOTIDE SEQUENCE</scope>
    <source>
        <strain evidence="13">NBRC 103408</strain>
    </source>
</reference>
<proteinExistence type="inferred from homology"/>
<gene>
    <name evidence="9 13" type="primary">argS</name>
    <name evidence="13" type="ORF">GCM10007924_05850</name>
</gene>
<dbReference type="EMBL" id="BSNF01000001">
    <property type="protein sequence ID" value="GLQ05364.1"/>
    <property type="molecule type" value="Genomic_DNA"/>
</dbReference>
<reference evidence="13" key="1">
    <citation type="journal article" date="2014" name="Int. J. Syst. Evol. Microbiol.">
        <title>Complete genome of a new Firmicutes species belonging to the dominant human colonic microbiota ('Ruminococcus bicirculans') reveals two chromosomes and a selective capacity to utilize plant glucans.</title>
        <authorList>
            <consortium name="NISC Comparative Sequencing Program"/>
            <person name="Wegmann U."/>
            <person name="Louis P."/>
            <person name="Goesmann A."/>
            <person name="Henrissat B."/>
            <person name="Duncan S.H."/>
            <person name="Flint H.J."/>
        </authorList>
    </citation>
    <scope>NUCLEOTIDE SEQUENCE</scope>
    <source>
        <strain evidence="13">NBRC 103408</strain>
    </source>
</reference>
<dbReference type="Gene3D" id="3.30.1360.70">
    <property type="entry name" value="Arginyl tRNA synthetase N-terminal domain"/>
    <property type="match status" value="1"/>
</dbReference>
<evidence type="ECO:0000259" key="12">
    <source>
        <dbReference type="SMART" id="SM01016"/>
    </source>
</evidence>
<dbReference type="SUPFAM" id="SSF47323">
    <property type="entry name" value="Anticodon-binding domain of a subclass of class I aminoacyl-tRNA synthetases"/>
    <property type="match status" value="1"/>
</dbReference>
<organism evidence="13 14">
    <name type="scientific">Sneathiella chinensis</name>
    <dbReference type="NCBI Taxonomy" id="349750"/>
    <lineage>
        <taxon>Bacteria</taxon>
        <taxon>Pseudomonadati</taxon>
        <taxon>Pseudomonadota</taxon>
        <taxon>Alphaproteobacteria</taxon>
        <taxon>Sneathiellales</taxon>
        <taxon>Sneathiellaceae</taxon>
        <taxon>Sneathiella</taxon>
    </lineage>
</organism>
<dbReference type="NCBIfam" id="TIGR00456">
    <property type="entry name" value="argS"/>
    <property type="match status" value="1"/>
</dbReference>
<dbReference type="SMART" id="SM01016">
    <property type="entry name" value="Arg_tRNA_synt_N"/>
    <property type="match status" value="1"/>
</dbReference>
<dbReference type="Pfam" id="PF00750">
    <property type="entry name" value="tRNA-synt_1d"/>
    <property type="match status" value="1"/>
</dbReference>
<name>A0ABQ5U276_9PROT</name>
<dbReference type="InterPro" id="IPR001278">
    <property type="entry name" value="Arg-tRNA-ligase"/>
</dbReference>
<dbReference type="Pfam" id="PF03485">
    <property type="entry name" value="Arg_tRNA_synt_N"/>
    <property type="match status" value="1"/>
</dbReference>
<dbReference type="InterPro" id="IPR001412">
    <property type="entry name" value="aa-tRNA-synth_I_CS"/>
</dbReference>
<accession>A0ABQ5U276</accession>
<dbReference type="InterPro" id="IPR009080">
    <property type="entry name" value="tRNAsynth_Ia_anticodon-bd"/>
</dbReference>
<comment type="catalytic activity">
    <reaction evidence="8 9">
        <text>tRNA(Arg) + L-arginine + ATP = L-arginyl-tRNA(Arg) + AMP + diphosphate</text>
        <dbReference type="Rhea" id="RHEA:20301"/>
        <dbReference type="Rhea" id="RHEA-COMP:9658"/>
        <dbReference type="Rhea" id="RHEA-COMP:9673"/>
        <dbReference type="ChEBI" id="CHEBI:30616"/>
        <dbReference type="ChEBI" id="CHEBI:32682"/>
        <dbReference type="ChEBI" id="CHEBI:33019"/>
        <dbReference type="ChEBI" id="CHEBI:78442"/>
        <dbReference type="ChEBI" id="CHEBI:78513"/>
        <dbReference type="ChEBI" id="CHEBI:456215"/>
        <dbReference type="EC" id="6.1.1.19"/>
    </reaction>
</comment>
<protein>
    <recommendedName>
        <fullName evidence="9">Arginine--tRNA ligase</fullName>
        <ecNumber evidence="9">6.1.1.19</ecNumber>
    </recommendedName>
    <alternativeName>
        <fullName evidence="9">Arginyl-tRNA synthetase</fullName>
        <shortName evidence="9">ArgRS</shortName>
    </alternativeName>
</protein>
<comment type="subunit">
    <text evidence="9">Monomer.</text>
</comment>
<keyword evidence="7 9" id="KW-0030">Aminoacyl-tRNA synthetase</keyword>
<feature type="domain" description="DALR anticodon binding" evidence="11">
    <location>
        <begin position="475"/>
        <end position="589"/>
    </location>
</feature>
<sequence length="589" mass="64816">MTVSLLDQLSALVGQAFAQCDLDSSLGRVVVSQRRELGQFQCNGALAAAKAAKRNPREIADQIVAKLQETGHFSDLSLAGPGFINLSLSDDFLLGHINELADDPYFGARHGHDPETVILDYGGPNVAKAMHVGHLRATIIGESLRRLRVFLGDRVISDVHFGDWGLPMGLLIKEIEREQPDLPYFDADFSGPYPATSPVTVEQLQVLYPAASGRSKEDPAFLESARTATFELQQGRPGYRALWQHMLDVSVAETKIDFDLLGANFTEWKGEADTNDHIPGMLKRLEEKGLSELSDGAVIVRVAEEDDKKEMPPLILQKSDGAVMYGTTDLATIEMRQEEHDPDTILYVVDARQSLHFEQVFRAARKCGSLDAEARLEHVGFGTVNGTDGKPLKTRDGGVVRLRSLIDDAISEAHKVVVEAGMEDRFDTAELEAIATRVGVAAIKFADLSNQRMSNYVFDLERFTRFEGKTGPYQMYAAVRIKSMLRKAADQGLTEGALVASKDAERNLMLALAALPQAVQAAAEKNAPNILCEHVYSLTQEFNAFYHDCHVLGEEDAAIRASRLRLCAITLRQIEAVLDILGIDVPERM</sequence>
<dbReference type="RefSeq" id="WP_169559369.1">
    <property type="nucleotide sequence ID" value="NZ_BSNF01000001.1"/>
</dbReference>
<evidence type="ECO:0000256" key="10">
    <source>
        <dbReference type="RuleBase" id="RU363038"/>
    </source>
</evidence>
<dbReference type="InterPro" id="IPR014729">
    <property type="entry name" value="Rossmann-like_a/b/a_fold"/>
</dbReference>
<keyword evidence="4 9" id="KW-0547">Nucleotide-binding</keyword>
<evidence type="ECO:0000256" key="4">
    <source>
        <dbReference type="ARBA" id="ARBA00022741"/>
    </source>
</evidence>
<dbReference type="InterPro" id="IPR008909">
    <property type="entry name" value="DALR_anticod-bd"/>
</dbReference>
<evidence type="ECO:0000256" key="6">
    <source>
        <dbReference type="ARBA" id="ARBA00022917"/>
    </source>
</evidence>
<dbReference type="InterPro" id="IPR036695">
    <property type="entry name" value="Arg-tRNA-synth_N_sf"/>
</dbReference>
<dbReference type="SUPFAM" id="SSF52374">
    <property type="entry name" value="Nucleotidylyl transferase"/>
    <property type="match status" value="1"/>
</dbReference>
<evidence type="ECO:0000256" key="5">
    <source>
        <dbReference type="ARBA" id="ARBA00022840"/>
    </source>
</evidence>
<dbReference type="GO" id="GO:0016874">
    <property type="term" value="F:ligase activity"/>
    <property type="evidence" value="ECO:0007669"/>
    <property type="project" value="UniProtKB-KW"/>
</dbReference>
<dbReference type="EC" id="6.1.1.19" evidence="9"/>
<keyword evidence="14" id="KW-1185">Reference proteome</keyword>
<comment type="similarity">
    <text evidence="1 9 10">Belongs to the class-I aminoacyl-tRNA synthetase family.</text>
</comment>
<dbReference type="InterPro" id="IPR035684">
    <property type="entry name" value="ArgRS_core"/>
</dbReference>
<evidence type="ECO:0000256" key="8">
    <source>
        <dbReference type="ARBA" id="ARBA00049339"/>
    </source>
</evidence>
<dbReference type="InterPro" id="IPR005148">
    <property type="entry name" value="Arg-tRNA-synth_N"/>
</dbReference>
<dbReference type="PANTHER" id="PTHR11956:SF5">
    <property type="entry name" value="ARGININE--TRNA LIGASE, CYTOPLASMIC"/>
    <property type="match status" value="1"/>
</dbReference>
<comment type="subcellular location">
    <subcellularLocation>
        <location evidence="9">Cytoplasm</location>
    </subcellularLocation>
</comment>
<dbReference type="PANTHER" id="PTHR11956">
    <property type="entry name" value="ARGINYL-TRNA SYNTHETASE"/>
    <property type="match status" value="1"/>
</dbReference>
<evidence type="ECO:0000256" key="9">
    <source>
        <dbReference type="HAMAP-Rule" id="MF_00123"/>
    </source>
</evidence>
<dbReference type="PRINTS" id="PR01038">
    <property type="entry name" value="TRNASYNTHARG"/>
</dbReference>
<dbReference type="SUPFAM" id="SSF55190">
    <property type="entry name" value="Arginyl-tRNA synthetase (ArgRS), N-terminal 'additional' domain"/>
    <property type="match status" value="1"/>
</dbReference>
<evidence type="ECO:0000256" key="3">
    <source>
        <dbReference type="ARBA" id="ARBA00022598"/>
    </source>
</evidence>
<evidence type="ECO:0000256" key="7">
    <source>
        <dbReference type="ARBA" id="ARBA00023146"/>
    </source>
</evidence>
<keyword evidence="3 9" id="KW-0436">Ligase</keyword>
<keyword evidence="6 9" id="KW-0648">Protein biosynthesis</keyword>
<dbReference type="PROSITE" id="PS00178">
    <property type="entry name" value="AA_TRNA_LIGASE_I"/>
    <property type="match status" value="1"/>
</dbReference>
<dbReference type="Proteomes" id="UP001161409">
    <property type="component" value="Unassembled WGS sequence"/>
</dbReference>
<feature type="domain" description="Arginyl tRNA synthetase N-terminal" evidence="12">
    <location>
        <begin position="7"/>
        <end position="88"/>
    </location>
</feature>
<comment type="caution">
    <text evidence="13">The sequence shown here is derived from an EMBL/GenBank/DDBJ whole genome shotgun (WGS) entry which is preliminary data.</text>
</comment>
<keyword evidence="5 9" id="KW-0067">ATP-binding</keyword>
<dbReference type="Gene3D" id="3.40.50.620">
    <property type="entry name" value="HUPs"/>
    <property type="match status" value="1"/>
</dbReference>
<evidence type="ECO:0000313" key="13">
    <source>
        <dbReference type="EMBL" id="GLQ05364.1"/>
    </source>
</evidence>